<dbReference type="AlphaFoldDB" id="A0A095T6S6"/>
<comment type="similarity">
    <text evidence="1">Belongs to the universal stress protein A family.</text>
</comment>
<evidence type="ECO:0000313" key="3">
    <source>
        <dbReference type="EMBL" id="KGD72397.1"/>
    </source>
</evidence>
<protein>
    <submittedName>
        <fullName evidence="3">Universal stress protein</fullName>
    </submittedName>
</protein>
<dbReference type="InterPro" id="IPR006016">
    <property type="entry name" value="UspA"/>
</dbReference>
<dbReference type="RefSeq" id="WP_038021979.1">
    <property type="nucleotide sequence ID" value="NZ_JPKR02000003.1"/>
</dbReference>
<proteinExistence type="inferred from homology"/>
<dbReference type="eggNOG" id="COG0589">
    <property type="taxonomic scope" value="Bacteria"/>
</dbReference>
<dbReference type="PRINTS" id="PR01438">
    <property type="entry name" value="UNVRSLSTRESS"/>
</dbReference>
<accession>A0A095T6S6</accession>
<dbReference type="EMBL" id="JPKR02000003">
    <property type="protein sequence ID" value="KGD72397.1"/>
    <property type="molecule type" value="Genomic_DNA"/>
</dbReference>
<dbReference type="OrthoDB" id="5781119at2"/>
<gene>
    <name evidence="3" type="ORF">HA49_16845</name>
</gene>
<sequence>MKTLLMAIDRQASMAEKIIRTTLDQAKAHQASVVIVCCVMSDDISGSQPIEIDTAESGSLLLNARDSQNSAEQMLRYALNPFAQAGIPARGLICSGEPAVTIVEQADRIQASMIIMGRRHLSSFNRILKGSVSAAVIERAHCPVLVDVTQETSSAV</sequence>
<name>A0A095T6S6_9GAMM</name>
<dbReference type="CDD" id="cd00293">
    <property type="entry name" value="USP-like"/>
    <property type="match status" value="1"/>
</dbReference>
<keyword evidence="4" id="KW-1185">Reference proteome</keyword>
<dbReference type="InterPro" id="IPR014729">
    <property type="entry name" value="Rossmann-like_a/b/a_fold"/>
</dbReference>
<evidence type="ECO:0000313" key="4">
    <source>
        <dbReference type="Proteomes" id="UP000029577"/>
    </source>
</evidence>
<dbReference type="Pfam" id="PF00582">
    <property type="entry name" value="Usp"/>
    <property type="match status" value="1"/>
</dbReference>
<dbReference type="Proteomes" id="UP000029577">
    <property type="component" value="Unassembled WGS sequence"/>
</dbReference>
<dbReference type="InterPro" id="IPR006015">
    <property type="entry name" value="Universal_stress_UspA"/>
</dbReference>
<reference evidence="3" key="1">
    <citation type="submission" date="2014-12" db="EMBL/GenBank/DDBJ databases">
        <title>The draft genome of the Tatumella morbirosei type strain, LMG23360T isolated from pineapple rot.</title>
        <authorList>
            <person name="Smits T.H."/>
            <person name="Palmer M."/>
            <person name="Venter S.N."/>
            <person name="Duffy B."/>
            <person name="Steenkamp E.T."/>
            <person name="Chan W.Y."/>
            <person name="Coutinho T.A."/>
            <person name="Coetzee M.P."/>
            <person name="De Maayer P."/>
        </authorList>
    </citation>
    <scope>NUCLEOTIDE SEQUENCE [LARGE SCALE GENOMIC DNA]</scope>
    <source>
        <strain evidence="3">LMG 23360</strain>
    </source>
</reference>
<comment type="caution">
    <text evidence="3">The sequence shown here is derived from an EMBL/GenBank/DDBJ whole genome shotgun (WGS) entry which is preliminary data.</text>
</comment>
<dbReference type="PANTHER" id="PTHR46268">
    <property type="entry name" value="STRESS RESPONSE PROTEIN NHAX"/>
    <property type="match status" value="1"/>
</dbReference>
<feature type="domain" description="UspA" evidence="2">
    <location>
        <begin position="1"/>
        <end position="146"/>
    </location>
</feature>
<dbReference type="SUPFAM" id="SSF52402">
    <property type="entry name" value="Adenine nucleotide alpha hydrolases-like"/>
    <property type="match status" value="1"/>
</dbReference>
<organism evidence="3 4">
    <name type="scientific">Tatumella morbirosei</name>
    <dbReference type="NCBI Taxonomy" id="642227"/>
    <lineage>
        <taxon>Bacteria</taxon>
        <taxon>Pseudomonadati</taxon>
        <taxon>Pseudomonadota</taxon>
        <taxon>Gammaproteobacteria</taxon>
        <taxon>Enterobacterales</taxon>
        <taxon>Erwiniaceae</taxon>
        <taxon>Tatumella</taxon>
    </lineage>
</organism>
<evidence type="ECO:0000259" key="2">
    <source>
        <dbReference type="Pfam" id="PF00582"/>
    </source>
</evidence>
<evidence type="ECO:0000256" key="1">
    <source>
        <dbReference type="ARBA" id="ARBA00008791"/>
    </source>
</evidence>
<dbReference type="PANTHER" id="PTHR46268:SF6">
    <property type="entry name" value="UNIVERSAL STRESS PROTEIN UP12"/>
    <property type="match status" value="1"/>
</dbReference>
<dbReference type="STRING" id="642227.HA49_16845"/>
<dbReference type="Gene3D" id="3.40.50.620">
    <property type="entry name" value="HUPs"/>
    <property type="match status" value="1"/>
</dbReference>